<evidence type="ECO:0000259" key="7">
    <source>
        <dbReference type="PROSITE" id="PS51296"/>
    </source>
</evidence>
<dbReference type="RefSeq" id="WP_182214377.1">
    <property type="nucleotide sequence ID" value="NZ_JACEZS010000002.1"/>
</dbReference>
<keyword evidence="9" id="KW-1185">Reference proteome</keyword>
<protein>
    <submittedName>
        <fullName evidence="8">Rieske 2Fe-2S domain-containing protein</fullName>
    </submittedName>
</protein>
<comment type="cofactor">
    <cofactor evidence="5">
        <name>[2Fe-2S] cluster</name>
        <dbReference type="ChEBI" id="CHEBI:190135"/>
    </cofactor>
</comment>
<proteinExistence type="inferred from homology"/>
<comment type="caution">
    <text evidence="8">The sequence shown here is derived from an EMBL/GenBank/DDBJ whole genome shotgun (WGS) entry which is preliminary data.</text>
</comment>
<dbReference type="Pfam" id="PF00355">
    <property type="entry name" value="Rieske"/>
    <property type="match status" value="1"/>
</dbReference>
<dbReference type="PROSITE" id="PS51296">
    <property type="entry name" value="RIESKE"/>
    <property type="match status" value="1"/>
</dbReference>
<dbReference type="PANTHER" id="PTHR21496">
    <property type="entry name" value="FERREDOXIN-RELATED"/>
    <property type="match status" value="1"/>
</dbReference>
<organism evidence="8 9">
    <name type="scientific">Rugamonas fusca</name>
    <dbReference type="NCBI Taxonomy" id="2758568"/>
    <lineage>
        <taxon>Bacteria</taxon>
        <taxon>Pseudomonadati</taxon>
        <taxon>Pseudomonadota</taxon>
        <taxon>Betaproteobacteria</taxon>
        <taxon>Burkholderiales</taxon>
        <taxon>Oxalobacteraceae</taxon>
        <taxon>Telluria group</taxon>
        <taxon>Rugamonas</taxon>
    </lineage>
</organism>
<evidence type="ECO:0000313" key="9">
    <source>
        <dbReference type="Proteomes" id="UP000566711"/>
    </source>
</evidence>
<dbReference type="GO" id="GO:0046872">
    <property type="term" value="F:metal ion binding"/>
    <property type="evidence" value="ECO:0007669"/>
    <property type="project" value="UniProtKB-KW"/>
</dbReference>
<evidence type="ECO:0000256" key="4">
    <source>
        <dbReference type="ARBA" id="ARBA00023014"/>
    </source>
</evidence>
<keyword evidence="3" id="KW-0408">Iron</keyword>
<reference evidence="8 9" key="1">
    <citation type="submission" date="2020-07" db="EMBL/GenBank/DDBJ databases">
        <title>Novel species isolated from subtropical streams in China.</title>
        <authorList>
            <person name="Lu H."/>
        </authorList>
    </citation>
    <scope>NUCLEOTIDE SEQUENCE [LARGE SCALE GENOMIC DNA]</scope>
    <source>
        <strain evidence="8 9">FT3S</strain>
    </source>
</reference>
<keyword evidence="4" id="KW-0411">Iron-sulfur</keyword>
<sequence length="108" mass="11456">MSRRMALAAQQLPPDGGRAILRVDGRCLLLFHVDGAYHAIEDGCPHQGASLAGGKLEGMYIRCPAHGLRFHLGTGCLANVPEMKVAVYPITIEADGVYLTLPGEESAA</sequence>
<keyword evidence="2" id="KW-0479">Metal-binding</keyword>
<dbReference type="InterPro" id="IPR017941">
    <property type="entry name" value="Rieske_2Fe-2S"/>
</dbReference>
<keyword evidence="1" id="KW-0001">2Fe-2S</keyword>
<evidence type="ECO:0000256" key="1">
    <source>
        <dbReference type="ARBA" id="ARBA00022714"/>
    </source>
</evidence>
<dbReference type="AlphaFoldDB" id="A0A7W2EEQ2"/>
<dbReference type="SUPFAM" id="SSF50022">
    <property type="entry name" value="ISP domain"/>
    <property type="match status" value="1"/>
</dbReference>
<feature type="domain" description="Rieske" evidence="7">
    <location>
        <begin position="4"/>
        <end position="99"/>
    </location>
</feature>
<name>A0A7W2EEQ2_9BURK</name>
<dbReference type="EMBL" id="JACEZS010000002">
    <property type="protein sequence ID" value="MBA5604546.1"/>
    <property type="molecule type" value="Genomic_DNA"/>
</dbReference>
<dbReference type="Gene3D" id="2.102.10.10">
    <property type="entry name" value="Rieske [2Fe-2S] iron-sulphur domain"/>
    <property type="match status" value="1"/>
</dbReference>
<dbReference type="GO" id="GO:0051537">
    <property type="term" value="F:2 iron, 2 sulfur cluster binding"/>
    <property type="evidence" value="ECO:0007669"/>
    <property type="project" value="UniProtKB-KW"/>
</dbReference>
<dbReference type="Proteomes" id="UP000566711">
    <property type="component" value="Unassembled WGS sequence"/>
</dbReference>
<gene>
    <name evidence="8" type="ORF">H3H36_04120</name>
</gene>
<evidence type="ECO:0000256" key="3">
    <source>
        <dbReference type="ARBA" id="ARBA00023004"/>
    </source>
</evidence>
<accession>A0A7W2EEQ2</accession>
<comment type="similarity">
    <text evidence="6">Belongs to the bacterial ring-hydroxylating dioxygenase ferredoxin component family.</text>
</comment>
<evidence type="ECO:0000256" key="2">
    <source>
        <dbReference type="ARBA" id="ARBA00022723"/>
    </source>
</evidence>
<dbReference type="PANTHER" id="PTHR21496:SF0">
    <property type="entry name" value="RIESKE DOMAIN-CONTAINING PROTEIN"/>
    <property type="match status" value="1"/>
</dbReference>
<dbReference type="InterPro" id="IPR036922">
    <property type="entry name" value="Rieske_2Fe-2S_sf"/>
</dbReference>
<evidence type="ECO:0000313" key="8">
    <source>
        <dbReference type="EMBL" id="MBA5604546.1"/>
    </source>
</evidence>
<evidence type="ECO:0000256" key="6">
    <source>
        <dbReference type="ARBA" id="ARBA00038001"/>
    </source>
</evidence>
<evidence type="ECO:0000256" key="5">
    <source>
        <dbReference type="ARBA" id="ARBA00034078"/>
    </source>
</evidence>